<dbReference type="Gene3D" id="3.90.550.10">
    <property type="entry name" value="Spore Coat Polysaccharide Biosynthesis Protein SpsA, Chain A"/>
    <property type="match status" value="1"/>
</dbReference>
<dbReference type="PROSITE" id="PS50293">
    <property type="entry name" value="TPR_REGION"/>
    <property type="match status" value="1"/>
</dbReference>
<dbReference type="SUPFAM" id="SSF53448">
    <property type="entry name" value="Nucleotide-diphospho-sugar transferases"/>
    <property type="match status" value="1"/>
</dbReference>
<feature type="repeat" description="TPR" evidence="1">
    <location>
        <begin position="851"/>
        <end position="884"/>
    </location>
</feature>
<evidence type="ECO:0000256" key="2">
    <source>
        <dbReference type="SAM" id="Coils"/>
    </source>
</evidence>
<dbReference type="CDD" id="cd03801">
    <property type="entry name" value="GT4_PimA-like"/>
    <property type="match status" value="1"/>
</dbReference>
<dbReference type="EMBL" id="PFFQ01000012">
    <property type="protein sequence ID" value="PIW18439.1"/>
    <property type="molecule type" value="Genomic_DNA"/>
</dbReference>
<dbReference type="AlphaFoldDB" id="A0A2M7G8K3"/>
<organism evidence="4 5">
    <name type="scientific">bacterium (Candidatus Blackallbacteria) CG17_big_fil_post_rev_8_21_14_2_50_48_46</name>
    <dbReference type="NCBI Taxonomy" id="2014261"/>
    <lineage>
        <taxon>Bacteria</taxon>
        <taxon>Candidatus Blackallbacteria</taxon>
    </lineage>
</organism>
<evidence type="ECO:0000259" key="3">
    <source>
        <dbReference type="Pfam" id="PF00535"/>
    </source>
</evidence>
<dbReference type="SUPFAM" id="SSF48452">
    <property type="entry name" value="TPR-like"/>
    <property type="match status" value="4"/>
</dbReference>
<sequence>MALKIGKIKHKPGIRLTGPLYQTTPFARFNRELSSRLIQNGHYDLCLAAEDLNSSHALSLPAELEAKISRKPSHLQFELIHQGLPPELETTSAKWIHCLPWEYGSSPIDWHQLLLYSSDEVWVHTRENYELYQKEGIHPDRLALVPIGVDAKLFNPSAPPMRIPGRKKFCFLFSGELLWYSGLDLLLQAFVNEFLPDEEVSLIIKVQGATHSTEQKGILQMIQNFQANPDNPSIVLLEHQMNAQEEASLYTACQALVSPFRAEAFGFSIFEAMACGLPVILTQTEHRLGIEESDLNIWLKSRPVKSTEKQIGGIPTLHYPSWHENNLAEIRYHMRHLFENPSKFQAMGSKASQYVHQNFSWEQTLEIALNRIKNLNEKPIFRQEQNRLQAKTLQALEKLHAGYAQEALELLEEVLLEDSGNPVLHLDIGTLQLQLKHYSEALNHFQTALKQSPNNANLYSVAGIALYHSGALSLAQKSFQQALQLNPEHQGARESLKAFSQSLEPSEIPAEFAEWEKLLESAPQAKHKQSLSLCMIVKNEERFLRNCLESVREIVDEMIIVDTGSTDQTVKIAEEMGAQVFHFKWTGSFSEARNQAIQHASGDWILILDADEVIAPETLHNIHELIKTPQSQLTGYQLKIRNFSKEGNEIDTVEHYMLRLFPRHSELHYTGFIHEQLEPRTPGYPFERLATPDVLILHYGYTGSLMQERDKYQRNLELVQTSLRQDPENPFHSFNLGLTYRVQEENEAALSAFLDAVEKSKKRENLPTYMSACWSYIASIYLQLNQNEKALDTLQNAPEICQSNPDYWVNFGTAWSQAGEYTKSIEAFQKAMALRLEAFTSLVSDRAATTWKPYAGIGNTYLMQGDLENADHYFRRALRENPENPEIRLGLARLALFRQKPDEARKYLDDSHLPPQQAGAFQLELARCEMLEKNTPAALTLLEKLVENFDATDALGQAARVELGNLYLRENQIDKARALLENLEPTHALLQNIARFHFKTGALEKVKAIYNDLIAKDLAGASDFRHRGIIWLEEGRHREAQADFEKALSLDAKDPDSLHNLGVIALQQGDYALAKNYFLTVRAKFPDFVLSSLDLASIELNEGHNEQAEAYLREILLKEPHHADTLMLLAGLKSSQGETGEASALYMDILEKNPRHSEALIQLGYLLIGIQEYSQALQLFERALNIGPQTIALYNGIGLIFLEQEKFIDARNAFLLAYQLEPDNEEVLKALQISDRLCEQTQPA</sequence>
<dbReference type="CDD" id="cd02511">
    <property type="entry name" value="Beta4Glucosyltransferase"/>
    <property type="match status" value="1"/>
</dbReference>
<feature type="repeat" description="TPR" evidence="1">
    <location>
        <begin position="1021"/>
        <end position="1054"/>
    </location>
</feature>
<feature type="repeat" description="TPR" evidence="1">
    <location>
        <begin position="805"/>
        <end position="838"/>
    </location>
</feature>
<dbReference type="Pfam" id="PF13181">
    <property type="entry name" value="TPR_8"/>
    <property type="match status" value="1"/>
</dbReference>
<dbReference type="PROSITE" id="PS50005">
    <property type="entry name" value="TPR"/>
    <property type="match status" value="7"/>
</dbReference>
<dbReference type="Gene3D" id="3.40.50.2000">
    <property type="entry name" value="Glycogen Phosphorylase B"/>
    <property type="match status" value="1"/>
</dbReference>
<feature type="repeat" description="TPR" evidence="1">
    <location>
        <begin position="422"/>
        <end position="455"/>
    </location>
</feature>
<dbReference type="SUPFAM" id="SSF53756">
    <property type="entry name" value="UDP-Glycosyltransferase/glycogen phosphorylase"/>
    <property type="match status" value="1"/>
</dbReference>
<gene>
    <name evidence="4" type="ORF">COW36_03880</name>
</gene>
<dbReference type="Pfam" id="PF00535">
    <property type="entry name" value="Glycos_transf_2"/>
    <property type="match status" value="1"/>
</dbReference>
<dbReference type="Pfam" id="PF13692">
    <property type="entry name" value="Glyco_trans_1_4"/>
    <property type="match status" value="1"/>
</dbReference>
<comment type="caution">
    <text evidence="4">The sequence shown here is derived from an EMBL/GenBank/DDBJ whole genome shotgun (WGS) entry which is preliminary data.</text>
</comment>
<accession>A0A2M7G8K3</accession>
<dbReference type="Pfam" id="PF14559">
    <property type="entry name" value="TPR_19"/>
    <property type="match status" value="4"/>
</dbReference>
<dbReference type="PANTHER" id="PTHR46656:SF3">
    <property type="entry name" value="PUTATIVE-RELATED"/>
    <property type="match status" value="1"/>
</dbReference>
<feature type="repeat" description="TPR" evidence="1">
    <location>
        <begin position="1157"/>
        <end position="1190"/>
    </location>
</feature>
<keyword evidence="1" id="KW-0802">TPR repeat</keyword>
<keyword evidence="2" id="KW-0175">Coiled coil</keyword>
<proteinExistence type="predicted"/>
<dbReference type="InterPro" id="IPR029044">
    <property type="entry name" value="Nucleotide-diphossugar_trans"/>
</dbReference>
<evidence type="ECO:0000256" key="1">
    <source>
        <dbReference type="PROSITE-ProRule" id="PRU00339"/>
    </source>
</evidence>
<dbReference type="InterPro" id="IPR011990">
    <property type="entry name" value="TPR-like_helical_dom_sf"/>
</dbReference>
<dbReference type="SMART" id="SM00028">
    <property type="entry name" value="TPR"/>
    <property type="match status" value="12"/>
</dbReference>
<name>A0A2M7G8K3_9BACT</name>
<feature type="coiled-coil region" evidence="2">
    <location>
        <begin position="358"/>
        <end position="413"/>
    </location>
</feature>
<dbReference type="Proteomes" id="UP000231019">
    <property type="component" value="Unassembled WGS sequence"/>
</dbReference>
<evidence type="ECO:0000313" key="4">
    <source>
        <dbReference type="EMBL" id="PIW18439.1"/>
    </source>
</evidence>
<dbReference type="InterPro" id="IPR019734">
    <property type="entry name" value="TPR_rpt"/>
</dbReference>
<feature type="repeat" description="TPR" evidence="1">
    <location>
        <begin position="1191"/>
        <end position="1224"/>
    </location>
</feature>
<reference evidence="4 5" key="1">
    <citation type="submission" date="2017-09" db="EMBL/GenBank/DDBJ databases">
        <title>Depth-based differentiation of microbial function through sediment-hosted aquifers and enrichment of novel symbionts in the deep terrestrial subsurface.</title>
        <authorList>
            <person name="Probst A.J."/>
            <person name="Ladd B."/>
            <person name="Jarett J.K."/>
            <person name="Geller-Mcgrath D.E."/>
            <person name="Sieber C.M."/>
            <person name="Emerson J.B."/>
            <person name="Anantharaman K."/>
            <person name="Thomas B.C."/>
            <person name="Malmstrom R."/>
            <person name="Stieglmeier M."/>
            <person name="Klingl A."/>
            <person name="Woyke T."/>
            <person name="Ryan C.M."/>
            <person name="Banfield J.F."/>
        </authorList>
    </citation>
    <scope>NUCLEOTIDE SEQUENCE [LARGE SCALE GENOMIC DNA]</scope>
    <source>
        <strain evidence="4">CG17_big_fil_post_rev_8_21_14_2_50_48_46</strain>
    </source>
</reference>
<feature type="domain" description="Glycosyltransferase 2-like" evidence="3">
    <location>
        <begin position="532"/>
        <end position="642"/>
    </location>
</feature>
<dbReference type="PANTHER" id="PTHR46656">
    <property type="entry name" value="PUTATIVE-RELATED"/>
    <property type="match status" value="1"/>
</dbReference>
<dbReference type="Gene3D" id="1.25.40.10">
    <property type="entry name" value="Tetratricopeptide repeat domain"/>
    <property type="match status" value="3"/>
</dbReference>
<evidence type="ECO:0000313" key="5">
    <source>
        <dbReference type="Proteomes" id="UP000231019"/>
    </source>
</evidence>
<dbReference type="InterPro" id="IPR001173">
    <property type="entry name" value="Glyco_trans_2-like"/>
</dbReference>
<protein>
    <recommendedName>
        <fullName evidence="3">Glycosyltransferase 2-like domain-containing protein</fullName>
    </recommendedName>
</protein>
<feature type="repeat" description="TPR" evidence="1">
    <location>
        <begin position="456"/>
        <end position="489"/>
    </location>
</feature>